<reference evidence="1" key="1">
    <citation type="submission" date="2021-01" db="EMBL/GenBank/DDBJ databases">
        <authorList>
            <person name="Corre E."/>
            <person name="Pelletier E."/>
            <person name="Niang G."/>
            <person name="Scheremetjew M."/>
            <person name="Finn R."/>
            <person name="Kale V."/>
            <person name="Holt S."/>
            <person name="Cochrane G."/>
            <person name="Meng A."/>
            <person name="Brown T."/>
            <person name="Cohen L."/>
        </authorList>
    </citation>
    <scope>NUCLEOTIDE SEQUENCE</scope>
    <source>
        <strain evidence="1">PLY182g</strain>
    </source>
</reference>
<accession>A0A7S0LL54</accession>
<evidence type="ECO:0000313" key="1">
    <source>
        <dbReference type="EMBL" id="CAD8613314.1"/>
    </source>
</evidence>
<dbReference type="AlphaFoldDB" id="A0A7S0LL54"/>
<gene>
    <name evidence="1" type="ORF">CPEL01642_LOCUS16694</name>
</gene>
<sequence length="206" mass="22214">MSALFLALSAGLLPSPIPLTRRQVSTASGSDLQQCRSSRSPLAAVNIERKLGPTAAPAISLDMSTPINAGSASVWLEPGPLPRLCIVAHDPPMTDAAVDQFLGFLEQLLVTDGSFSVLWDCRGGAFPSMKQFRKVIAFMNKDNQKWAHAWDAHVVANAILIKGMLQRGILKVMAKISKPPQPLWIGVDEDAACAFAHDCVKAEQDR</sequence>
<organism evidence="1">
    <name type="scientific">Coccolithus braarudii</name>
    <dbReference type="NCBI Taxonomy" id="221442"/>
    <lineage>
        <taxon>Eukaryota</taxon>
        <taxon>Haptista</taxon>
        <taxon>Haptophyta</taxon>
        <taxon>Prymnesiophyceae</taxon>
        <taxon>Coccolithales</taxon>
        <taxon>Coccolithaceae</taxon>
        <taxon>Coccolithus</taxon>
    </lineage>
</organism>
<name>A0A7S0LL54_9EUKA</name>
<proteinExistence type="predicted"/>
<protein>
    <submittedName>
        <fullName evidence="1">Uncharacterized protein</fullName>
    </submittedName>
</protein>
<dbReference type="EMBL" id="HBEY01034998">
    <property type="protein sequence ID" value="CAD8613314.1"/>
    <property type="molecule type" value="Transcribed_RNA"/>
</dbReference>